<evidence type="ECO:0000313" key="3">
    <source>
        <dbReference type="Proteomes" id="UP000439123"/>
    </source>
</evidence>
<organism evidence="2 3">
    <name type="scientific">Aeromonas veronii</name>
    <dbReference type="NCBI Taxonomy" id="654"/>
    <lineage>
        <taxon>Bacteria</taxon>
        <taxon>Pseudomonadati</taxon>
        <taxon>Pseudomonadota</taxon>
        <taxon>Gammaproteobacteria</taxon>
        <taxon>Aeromonadales</taxon>
        <taxon>Aeromonadaceae</taxon>
        <taxon>Aeromonas</taxon>
    </lineage>
</organism>
<dbReference type="AlphaFoldDB" id="A0A653L8M4"/>
<protein>
    <submittedName>
        <fullName evidence="2">Uncharacterized protein</fullName>
    </submittedName>
</protein>
<reference evidence="2 3" key="1">
    <citation type="submission" date="2019-10" db="EMBL/GenBank/DDBJ databases">
        <authorList>
            <person name="Karimi E."/>
        </authorList>
    </citation>
    <scope>NUCLEOTIDE SEQUENCE [LARGE SCALE GENOMIC DNA]</scope>
    <source>
        <strain evidence="2">Aeromonas sp. 8C</strain>
    </source>
</reference>
<gene>
    <name evidence="2" type="ORF">AERO8C_50168</name>
</gene>
<dbReference type="Proteomes" id="UP000439123">
    <property type="component" value="Unassembled WGS sequence"/>
</dbReference>
<evidence type="ECO:0000313" key="2">
    <source>
        <dbReference type="EMBL" id="VXA87393.1"/>
    </source>
</evidence>
<evidence type="ECO:0000256" key="1">
    <source>
        <dbReference type="SAM" id="MobiDB-lite"/>
    </source>
</evidence>
<name>A0A653L8M4_AERVE</name>
<feature type="region of interest" description="Disordered" evidence="1">
    <location>
        <begin position="1"/>
        <end position="24"/>
    </location>
</feature>
<accession>A0A653L8M4</accession>
<dbReference type="EMBL" id="CABWLC010000018">
    <property type="protein sequence ID" value="VXA87393.1"/>
    <property type="molecule type" value="Genomic_DNA"/>
</dbReference>
<sequence>MVIAMDAPAQHKGILGADGDDHGQTDGEALQCRCEHHGEHRSK</sequence>
<proteinExistence type="predicted"/>